<organism evidence="2 3">
    <name type="scientific">Plakobranchus ocellatus</name>
    <dbReference type="NCBI Taxonomy" id="259542"/>
    <lineage>
        <taxon>Eukaryota</taxon>
        <taxon>Metazoa</taxon>
        <taxon>Spiralia</taxon>
        <taxon>Lophotrochozoa</taxon>
        <taxon>Mollusca</taxon>
        <taxon>Gastropoda</taxon>
        <taxon>Heterobranchia</taxon>
        <taxon>Euthyneura</taxon>
        <taxon>Panpulmonata</taxon>
        <taxon>Sacoglossa</taxon>
        <taxon>Placobranchoidea</taxon>
        <taxon>Plakobranchidae</taxon>
        <taxon>Plakobranchus</taxon>
    </lineage>
</organism>
<feature type="region of interest" description="Disordered" evidence="1">
    <location>
        <begin position="98"/>
        <end position="121"/>
    </location>
</feature>
<accession>A0AAV3Z159</accession>
<dbReference type="Proteomes" id="UP000735302">
    <property type="component" value="Unassembled WGS sequence"/>
</dbReference>
<evidence type="ECO:0000313" key="3">
    <source>
        <dbReference type="Proteomes" id="UP000735302"/>
    </source>
</evidence>
<dbReference type="AlphaFoldDB" id="A0AAV3Z159"/>
<comment type="caution">
    <text evidence="2">The sequence shown here is derived from an EMBL/GenBank/DDBJ whole genome shotgun (WGS) entry which is preliminary data.</text>
</comment>
<name>A0AAV3Z159_9GAST</name>
<keyword evidence="3" id="KW-1185">Reference proteome</keyword>
<sequence>MRFVFKFDSRASRPIRRPTMDTHCSKLQRCARALWSYTFNRECETSTGIDLSPTQRKLTSIFSFLTSMGHRCPPVSGEGNSQGAMLMSDESLLLGRHQLNPQDPSLAPYGRTSRQTMHPHCGHGPLNYFQH</sequence>
<evidence type="ECO:0000256" key="1">
    <source>
        <dbReference type="SAM" id="MobiDB-lite"/>
    </source>
</evidence>
<gene>
    <name evidence="2" type="ORF">PoB_001500800</name>
</gene>
<reference evidence="2 3" key="1">
    <citation type="journal article" date="2021" name="Elife">
        <title>Chloroplast acquisition without the gene transfer in kleptoplastic sea slugs, Plakobranchus ocellatus.</title>
        <authorList>
            <person name="Maeda T."/>
            <person name="Takahashi S."/>
            <person name="Yoshida T."/>
            <person name="Shimamura S."/>
            <person name="Takaki Y."/>
            <person name="Nagai Y."/>
            <person name="Toyoda A."/>
            <person name="Suzuki Y."/>
            <person name="Arimoto A."/>
            <person name="Ishii H."/>
            <person name="Satoh N."/>
            <person name="Nishiyama T."/>
            <person name="Hasebe M."/>
            <person name="Maruyama T."/>
            <person name="Minagawa J."/>
            <person name="Obokata J."/>
            <person name="Shigenobu S."/>
        </authorList>
    </citation>
    <scope>NUCLEOTIDE SEQUENCE [LARGE SCALE GENOMIC DNA]</scope>
</reference>
<proteinExistence type="predicted"/>
<dbReference type="EMBL" id="BLXT01001848">
    <property type="protein sequence ID" value="GFN88502.1"/>
    <property type="molecule type" value="Genomic_DNA"/>
</dbReference>
<protein>
    <submittedName>
        <fullName evidence="2">Uncharacterized protein</fullName>
    </submittedName>
</protein>
<evidence type="ECO:0000313" key="2">
    <source>
        <dbReference type="EMBL" id="GFN88502.1"/>
    </source>
</evidence>